<accession>A0A5B0WSU5</accession>
<dbReference type="Pfam" id="PF00702">
    <property type="entry name" value="Hydrolase"/>
    <property type="match status" value="1"/>
</dbReference>
<comment type="catalytic activity">
    <reaction evidence="3">
        <text>an (S)-2-haloacid + H2O = a (2R)-2-hydroxycarboxylate + a halide anion + H(+)</text>
        <dbReference type="Rhea" id="RHEA:11192"/>
        <dbReference type="ChEBI" id="CHEBI:15377"/>
        <dbReference type="ChEBI" id="CHEBI:15378"/>
        <dbReference type="ChEBI" id="CHEBI:16042"/>
        <dbReference type="ChEBI" id="CHEBI:58314"/>
        <dbReference type="ChEBI" id="CHEBI:137405"/>
        <dbReference type="EC" id="3.8.1.2"/>
    </reaction>
</comment>
<evidence type="ECO:0000256" key="3">
    <source>
        <dbReference type="RuleBase" id="RU368077"/>
    </source>
</evidence>
<dbReference type="Gene3D" id="3.40.50.1000">
    <property type="entry name" value="HAD superfamily/HAD-like"/>
    <property type="match status" value="1"/>
</dbReference>
<sequence>MALTLAFDVYGTLIDTHGVVSELRKLVGDKAEQFSQVWRDKQLEYAFRRGLMQNYQPFSICTRDALDYACAFLVVDLTGEQKSGLLRCYASLPAFEDAAGALETLKGNGHRLYAFSNGTADAVHTVLVAAGLRDYFHGVVSVDDLKSFKPNPAVYSHFLRESAAQGSSAWLISSNPFDVIGAVSAGMHAAWVKRTEAAVFDPWGIDPTITVANLGELDRELG</sequence>
<reference evidence="4 5" key="1">
    <citation type="submission" date="2019-09" db="EMBL/GenBank/DDBJ databases">
        <authorList>
            <person name="Chen X.-Y."/>
        </authorList>
    </citation>
    <scope>NUCLEOTIDE SEQUENCE [LARGE SCALE GENOMIC DNA]</scope>
    <source>
        <strain evidence="4 5">NY5</strain>
    </source>
</reference>
<evidence type="ECO:0000313" key="4">
    <source>
        <dbReference type="EMBL" id="KAA1189993.1"/>
    </source>
</evidence>
<dbReference type="NCBIfam" id="TIGR01493">
    <property type="entry name" value="HAD-SF-IA-v2"/>
    <property type="match status" value="1"/>
</dbReference>
<comment type="similarity">
    <text evidence="1 3">Belongs to the HAD-like hydrolase superfamily. S-2-haloalkanoic acid dehalogenase family.</text>
</comment>
<dbReference type="PRINTS" id="PR00413">
    <property type="entry name" value="HADHALOGNASE"/>
</dbReference>
<dbReference type="SUPFAM" id="SSF56784">
    <property type="entry name" value="HAD-like"/>
    <property type="match status" value="1"/>
</dbReference>
<protein>
    <recommendedName>
        <fullName evidence="3">(S)-2-haloacid dehalogenase</fullName>
        <ecNumber evidence="3">3.8.1.2</ecNumber>
    </recommendedName>
    <alternativeName>
        <fullName evidence="3">2-haloalkanoic acid dehalogenase</fullName>
    </alternativeName>
    <alternativeName>
        <fullName evidence="3">Halocarboxylic acid halidohydrolase</fullName>
    </alternativeName>
    <alternativeName>
        <fullName evidence="3">L-2-haloacid dehalogenase</fullName>
    </alternativeName>
</protein>
<dbReference type="SFLD" id="SFLDS00003">
    <property type="entry name" value="Haloacid_Dehalogenase"/>
    <property type="match status" value="1"/>
</dbReference>
<dbReference type="CDD" id="cd02588">
    <property type="entry name" value="HAD_L2-DEX"/>
    <property type="match status" value="1"/>
</dbReference>
<dbReference type="Gene3D" id="1.10.150.240">
    <property type="entry name" value="Putative phosphatase, domain 2"/>
    <property type="match status" value="1"/>
</dbReference>
<comment type="caution">
    <text evidence="4">The sequence shown here is derived from an EMBL/GenBank/DDBJ whole genome shotgun (WGS) entry which is preliminary data.</text>
</comment>
<keyword evidence="2 3" id="KW-0378">Hydrolase</keyword>
<comment type="function">
    <text evidence="3">Catalyzes the hydrolytic dehalogenation of small (S)-2-haloalkanoic acids to yield the corresponding (R)-2-hydroxyalkanoic acids.</text>
</comment>
<dbReference type="Proteomes" id="UP000323708">
    <property type="component" value="Unassembled WGS sequence"/>
</dbReference>
<dbReference type="EMBL" id="VTUX01000006">
    <property type="protein sequence ID" value="KAA1189993.1"/>
    <property type="molecule type" value="Genomic_DNA"/>
</dbReference>
<dbReference type="PANTHER" id="PTHR43316">
    <property type="entry name" value="HYDROLASE, HALOACID DELAHOGENASE-RELATED"/>
    <property type="match status" value="1"/>
</dbReference>
<evidence type="ECO:0000256" key="2">
    <source>
        <dbReference type="ARBA" id="ARBA00022801"/>
    </source>
</evidence>
<dbReference type="InterPro" id="IPR023214">
    <property type="entry name" value="HAD_sf"/>
</dbReference>
<evidence type="ECO:0000313" key="5">
    <source>
        <dbReference type="Proteomes" id="UP000323708"/>
    </source>
</evidence>
<dbReference type="PANTHER" id="PTHR43316:SF3">
    <property type="entry name" value="HALOACID DEHALOGENASE, TYPE II (AFU_ORTHOLOGUE AFUA_2G07750)-RELATED"/>
    <property type="match status" value="1"/>
</dbReference>
<dbReference type="RefSeq" id="WP_149611893.1">
    <property type="nucleotide sequence ID" value="NZ_VTUX01000006.1"/>
</dbReference>
<dbReference type="AlphaFoldDB" id="A0A5B0WSU5"/>
<dbReference type="InterPro" id="IPR036412">
    <property type="entry name" value="HAD-like_sf"/>
</dbReference>
<dbReference type="NCBIfam" id="TIGR01428">
    <property type="entry name" value="HAD_type_II"/>
    <property type="match status" value="1"/>
</dbReference>
<dbReference type="InterPro" id="IPR051540">
    <property type="entry name" value="S-2-haloacid_dehalogenase"/>
</dbReference>
<proteinExistence type="inferred from homology"/>
<gene>
    <name evidence="4" type="ORF">F0M18_13050</name>
</gene>
<dbReference type="GO" id="GO:0018784">
    <property type="term" value="F:(S)-2-haloacid dehalogenase activity"/>
    <property type="evidence" value="ECO:0007669"/>
    <property type="project" value="UniProtKB-UniRule"/>
</dbReference>
<dbReference type="SFLD" id="SFLDG01129">
    <property type="entry name" value="C1.5:_HAD__Beta-PGM__Phosphata"/>
    <property type="match status" value="1"/>
</dbReference>
<evidence type="ECO:0000256" key="1">
    <source>
        <dbReference type="ARBA" id="ARBA00008106"/>
    </source>
</evidence>
<organism evidence="4 5">
    <name type="scientific">Pseudohalioglobus sediminis</name>
    <dbReference type="NCBI Taxonomy" id="2606449"/>
    <lineage>
        <taxon>Bacteria</taxon>
        <taxon>Pseudomonadati</taxon>
        <taxon>Pseudomonadota</taxon>
        <taxon>Gammaproteobacteria</taxon>
        <taxon>Cellvibrionales</taxon>
        <taxon>Halieaceae</taxon>
        <taxon>Pseudohalioglobus</taxon>
    </lineage>
</organism>
<keyword evidence="5" id="KW-1185">Reference proteome</keyword>
<dbReference type="InterPro" id="IPR023198">
    <property type="entry name" value="PGP-like_dom2"/>
</dbReference>
<dbReference type="InterPro" id="IPR006439">
    <property type="entry name" value="HAD-SF_hydro_IA"/>
</dbReference>
<name>A0A5B0WSU5_9GAMM</name>
<dbReference type="EC" id="3.8.1.2" evidence="3"/>
<dbReference type="InterPro" id="IPR006328">
    <property type="entry name" value="2-HAD"/>
</dbReference>